<feature type="signal peptide" evidence="2">
    <location>
        <begin position="1"/>
        <end position="24"/>
    </location>
</feature>
<comment type="caution">
    <text evidence="3">The sequence shown here is derived from an EMBL/GenBank/DDBJ whole genome shotgun (WGS) entry which is preliminary data.</text>
</comment>
<reference evidence="3 4" key="1">
    <citation type="submission" date="2022-03" db="EMBL/GenBank/DDBJ databases">
        <title>Metagenome-assembled genomes from swine fecal metagenomes.</title>
        <authorList>
            <person name="Holman D.B."/>
            <person name="Kommadath A."/>
        </authorList>
    </citation>
    <scope>NUCLEOTIDE SEQUENCE [LARGE SCALE GENOMIC DNA]</scope>
    <source>
        <strain evidence="3">SUG147</strain>
    </source>
</reference>
<keyword evidence="1" id="KW-0472">Membrane</keyword>
<protein>
    <submittedName>
        <fullName evidence="3">Uncharacterized protein</fullName>
    </submittedName>
</protein>
<evidence type="ECO:0000256" key="1">
    <source>
        <dbReference type="SAM" id="Phobius"/>
    </source>
</evidence>
<evidence type="ECO:0000313" key="3">
    <source>
        <dbReference type="EMBL" id="MCI5754761.1"/>
    </source>
</evidence>
<dbReference type="EMBL" id="JALEMU010000014">
    <property type="protein sequence ID" value="MCI5754761.1"/>
    <property type="molecule type" value="Genomic_DNA"/>
</dbReference>
<dbReference type="Proteomes" id="UP001139365">
    <property type="component" value="Unassembled WGS sequence"/>
</dbReference>
<proteinExistence type="predicted"/>
<sequence length="468" mass="50815">MKKLISAIMAALTLSLCLCAPTSAADPKPTNVKKWDYIENFDKMPGSIVFNKANKPCQAEDISTSVESGHLVMKNSEAVEYAVKLFDDKVVKCDNYIIEVKYKLTATAAANTAFQVFGYLSNGFRIHSQIGKDLIRLRKPDGTFEETKGVTPQDGEYHTLRYEVKAGEGKATGSVFLDGKHMVTCDLQANGTKDAFVQIVTKANKAGEEGVLSIDYVKVKKIVPEQHIVPEWSFEETFDGAIDSLTGWNLPAEEGRSAEISDGILVIKNSKKGEVVINIQNEKIAKTGSFALEMKARPTFTPTAGSRVSLISFMGEGFRIHSQIKEGIVSAQNTDSWSSGNFANNDGKFHLYRYEVTIAGGKAVCNVFVDGEYLFTSEMNPNDGNSIHKLVLNTPADGEEAKLEVDYIRSAAVDFSKLKTGAQPEPGKPLPPAPDTGSAVLAVSVIAVAAAGVLIGTKKRRNDYFLCS</sequence>
<evidence type="ECO:0000313" key="4">
    <source>
        <dbReference type="Proteomes" id="UP001139365"/>
    </source>
</evidence>
<accession>A0AAE3FEA9</accession>
<gene>
    <name evidence="3" type="ORF">MR241_00520</name>
</gene>
<name>A0AAE3FEA9_9BACT</name>
<feature type="transmembrane region" description="Helical" evidence="1">
    <location>
        <begin position="438"/>
        <end position="456"/>
    </location>
</feature>
<keyword evidence="1" id="KW-0812">Transmembrane</keyword>
<evidence type="ECO:0000256" key="2">
    <source>
        <dbReference type="SAM" id="SignalP"/>
    </source>
</evidence>
<dbReference type="AlphaFoldDB" id="A0AAE3FEA9"/>
<organism evidence="3 4">
    <name type="scientific">Candidatus Colimorpha enterica</name>
    <dbReference type="NCBI Taxonomy" id="3083063"/>
    <lineage>
        <taxon>Bacteria</taxon>
        <taxon>Pseudomonadati</taxon>
        <taxon>Bacteroidota</taxon>
        <taxon>Bacteroidia</taxon>
        <taxon>Bacteroidales</taxon>
        <taxon>Candidatus Colimorpha</taxon>
    </lineage>
</organism>
<keyword evidence="2" id="KW-0732">Signal</keyword>
<keyword evidence="1" id="KW-1133">Transmembrane helix</keyword>
<feature type="chain" id="PRO_5042222828" evidence="2">
    <location>
        <begin position="25"/>
        <end position="468"/>
    </location>
</feature>